<protein>
    <submittedName>
        <fullName evidence="2">Uncharacterized protein</fullName>
    </submittedName>
</protein>
<feature type="compositionally biased region" description="Polar residues" evidence="1">
    <location>
        <begin position="182"/>
        <end position="195"/>
    </location>
</feature>
<proteinExistence type="predicted"/>
<dbReference type="AlphaFoldDB" id="A0A8K0GBU1"/>
<accession>A0A8K0GBU1</accession>
<dbReference type="EMBL" id="VTPC01003146">
    <property type="protein sequence ID" value="KAF2898980.1"/>
    <property type="molecule type" value="Genomic_DNA"/>
</dbReference>
<evidence type="ECO:0000313" key="2">
    <source>
        <dbReference type="EMBL" id="KAF2898980.1"/>
    </source>
</evidence>
<feature type="region of interest" description="Disordered" evidence="1">
    <location>
        <begin position="182"/>
        <end position="203"/>
    </location>
</feature>
<sequence>MNSIISVRSFYRGDKENPGNSEDSALSDDENEAPSSRNAAATVYDDEDYSSDYDILLSETELKKQDARDVTSVDRTRQRRKALKLKDVLCNHYDSVDANLSISTPHLYILVSEETKHIVTVIPSMRSHLVKASTPYSCPMERLTATLSGVDKHQRAKSGVSVMIEIVMLNILMKMPSPYLNGTGNSTPHLNSPGNPQRYENDKTETSKSVLINMAPKRSHKTLTSAEKQTILEKLLSMQINTDNHELNKCKVSEWITEDEDHLPLDTDDSSSDEEVARDKLKVKYKGATTDFSICI</sequence>
<dbReference type="Proteomes" id="UP000801492">
    <property type="component" value="Unassembled WGS sequence"/>
</dbReference>
<feature type="region of interest" description="Disordered" evidence="1">
    <location>
        <begin position="1"/>
        <end position="44"/>
    </location>
</feature>
<evidence type="ECO:0000256" key="1">
    <source>
        <dbReference type="SAM" id="MobiDB-lite"/>
    </source>
</evidence>
<name>A0A8K0GBU1_IGNLU</name>
<comment type="caution">
    <text evidence="2">The sequence shown here is derived from an EMBL/GenBank/DDBJ whole genome shotgun (WGS) entry which is preliminary data.</text>
</comment>
<keyword evidence="3" id="KW-1185">Reference proteome</keyword>
<gene>
    <name evidence="2" type="ORF">ILUMI_07197</name>
</gene>
<evidence type="ECO:0000313" key="3">
    <source>
        <dbReference type="Proteomes" id="UP000801492"/>
    </source>
</evidence>
<organism evidence="2 3">
    <name type="scientific">Ignelater luminosus</name>
    <name type="common">Cucubano</name>
    <name type="synonym">Pyrophorus luminosus</name>
    <dbReference type="NCBI Taxonomy" id="2038154"/>
    <lineage>
        <taxon>Eukaryota</taxon>
        <taxon>Metazoa</taxon>
        <taxon>Ecdysozoa</taxon>
        <taxon>Arthropoda</taxon>
        <taxon>Hexapoda</taxon>
        <taxon>Insecta</taxon>
        <taxon>Pterygota</taxon>
        <taxon>Neoptera</taxon>
        <taxon>Endopterygota</taxon>
        <taxon>Coleoptera</taxon>
        <taxon>Polyphaga</taxon>
        <taxon>Elateriformia</taxon>
        <taxon>Elateroidea</taxon>
        <taxon>Elateridae</taxon>
        <taxon>Agrypninae</taxon>
        <taxon>Pyrophorini</taxon>
        <taxon>Ignelater</taxon>
    </lineage>
</organism>
<reference evidence="2" key="1">
    <citation type="submission" date="2019-08" db="EMBL/GenBank/DDBJ databases">
        <title>The genome of the North American firefly Photinus pyralis.</title>
        <authorList>
            <consortium name="Photinus pyralis genome working group"/>
            <person name="Fallon T.R."/>
            <person name="Sander Lower S.E."/>
            <person name="Weng J.-K."/>
        </authorList>
    </citation>
    <scope>NUCLEOTIDE SEQUENCE</scope>
    <source>
        <strain evidence="2">TRF0915ILg1</strain>
        <tissue evidence="2">Whole body</tissue>
    </source>
</reference>
<dbReference type="OrthoDB" id="6749896at2759"/>